<dbReference type="NCBIfam" id="TIGR00205">
    <property type="entry name" value="fliE"/>
    <property type="match status" value="1"/>
</dbReference>
<keyword evidence="6" id="KW-0969">Cilium</keyword>
<dbReference type="PANTHER" id="PTHR34653:SF1">
    <property type="entry name" value="FLAGELLAR HOOK-BASAL BODY COMPLEX PROTEIN FLIE"/>
    <property type="match status" value="1"/>
</dbReference>
<dbReference type="GO" id="GO:0071973">
    <property type="term" value="P:bacterial-type flagellum-dependent cell motility"/>
    <property type="evidence" value="ECO:0007669"/>
    <property type="project" value="InterPro"/>
</dbReference>
<dbReference type="GO" id="GO:0003774">
    <property type="term" value="F:cytoskeletal motor activity"/>
    <property type="evidence" value="ECO:0007669"/>
    <property type="project" value="InterPro"/>
</dbReference>
<evidence type="ECO:0000256" key="2">
    <source>
        <dbReference type="ARBA" id="ARBA00009272"/>
    </source>
</evidence>
<evidence type="ECO:0000256" key="4">
    <source>
        <dbReference type="HAMAP-Rule" id="MF_00724"/>
    </source>
</evidence>
<keyword evidence="6" id="KW-0966">Cell projection</keyword>
<sequence length="101" mass="11298">MIINSFVPSEEIFNTGFDGMKVVNKHNEGELFSNVLKESLDKINEKQIVADKSTESFVKGEDIDISEVMLAGAEASVSLQFAVQVRNKLVEAYQEISRMQL</sequence>
<dbReference type="EMBL" id="CACRTV010000088">
    <property type="protein sequence ID" value="VYU68877.1"/>
    <property type="molecule type" value="Genomic_DNA"/>
</dbReference>
<comment type="subcellular location">
    <subcellularLocation>
        <location evidence="1 4">Bacterial flagellum basal body</location>
    </subcellularLocation>
</comment>
<dbReference type="InterPro" id="IPR001624">
    <property type="entry name" value="FliE"/>
</dbReference>
<keyword evidence="3 4" id="KW-0975">Bacterial flagellum</keyword>
<proteinExistence type="inferred from homology"/>
<organism evidence="6">
    <name type="scientific">Clostridium paraputrificum</name>
    <dbReference type="NCBI Taxonomy" id="29363"/>
    <lineage>
        <taxon>Bacteria</taxon>
        <taxon>Bacillati</taxon>
        <taxon>Bacillota</taxon>
        <taxon>Clostridia</taxon>
        <taxon>Eubacteriales</taxon>
        <taxon>Clostridiaceae</taxon>
        <taxon>Clostridium</taxon>
    </lineage>
</organism>
<evidence type="ECO:0000256" key="5">
    <source>
        <dbReference type="NCBIfam" id="TIGR00205"/>
    </source>
</evidence>
<name>A0A6N3GVI4_9CLOT</name>
<keyword evidence="6" id="KW-0282">Flagellum</keyword>
<gene>
    <name evidence="4 6" type="primary">fliE</name>
    <name evidence="6" type="ORF">CPLFYP93_03372</name>
</gene>
<dbReference type="AlphaFoldDB" id="A0A6N3GVI4"/>
<dbReference type="Pfam" id="PF02049">
    <property type="entry name" value="FliE"/>
    <property type="match status" value="1"/>
</dbReference>
<dbReference type="GO" id="GO:0005198">
    <property type="term" value="F:structural molecule activity"/>
    <property type="evidence" value="ECO:0007669"/>
    <property type="project" value="UniProtKB-UniRule"/>
</dbReference>
<dbReference type="RefSeq" id="WP_156563337.1">
    <property type="nucleotide sequence ID" value="NZ_CACRTV010000088.1"/>
</dbReference>
<protein>
    <recommendedName>
        <fullName evidence="4 5">Flagellar hook-basal body complex protein FliE</fullName>
    </recommendedName>
</protein>
<dbReference type="GO" id="GO:0009425">
    <property type="term" value="C:bacterial-type flagellum basal body"/>
    <property type="evidence" value="ECO:0007669"/>
    <property type="project" value="UniProtKB-SubCell"/>
</dbReference>
<evidence type="ECO:0000256" key="3">
    <source>
        <dbReference type="ARBA" id="ARBA00023143"/>
    </source>
</evidence>
<evidence type="ECO:0000256" key="1">
    <source>
        <dbReference type="ARBA" id="ARBA00004117"/>
    </source>
</evidence>
<reference evidence="6" key="1">
    <citation type="submission" date="2019-11" db="EMBL/GenBank/DDBJ databases">
        <authorList>
            <person name="Feng L."/>
        </authorList>
    </citation>
    <scope>NUCLEOTIDE SEQUENCE</scope>
    <source>
        <strain evidence="6">CParaputrificumLFYP93</strain>
    </source>
</reference>
<dbReference type="HAMAP" id="MF_00724">
    <property type="entry name" value="FliE"/>
    <property type="match status" value="1"/>
</dbReference>
<evidence type="ECO:0000313" key="6">
    <source>
        <dbReference type="EMBL" id="VYU68877.1"/>
    </source>
</evidence>
<dbReference type="PRINTS" id="PR01006">
    <property type="entry name" value="FLGHOOKFLIE"/>
</dbReference>
<comment type="similarity">
    <text evidence="2 4">Belongs to the FliE family.</text>
</comment>
<dbReference type="PANTHER" id="PTHR34653">
    <property type="match status" value="1"/>
</dbReference>
<accession>A0A6N3GVI4</accession>